<dbReference type="PROSITE" id="PS51198">
    <property type="entry name" value="UVRD_HELICASE_ATP_BIND"/>
    <property type="match status" value="1"/>
</dbReference>
<dbReference type="GO" id="GO:0009338">
    <property type="term" value="C:exodeoxyribonuclease V complex"/>
    <property type="evidence" value="ECO:0007669"/>
    <property type="project" value="TreeGrafter"/>
</dbReference>
<dbReference type="Gene3D" id="3.40.50.300">
    <property type="entry name" value="P-loop containing nucleotide triphosphate hydrolases"/>
    <property type="match status" value="2"/>
</dbReference>
<comment type="miscellaneous">
    <text evidence="15">In the RecBCD complex, RecB has a slow 3'-5' helicase, an exonuclease activity and loads RecA onto ssDNA, RecD has a fast 5'-3' helicase activity, while RecC stimulates the ATPase and processivity of the RecB helicase and contributes to recognition of the Chi site.</text>
</comment>
<keyword evidence="7 15" id="KW-0269">Exonuclease</keyword>
<dbReference type="EMBL" id="CP014671">
    <property type="protein sequence ID" value="ANX05335.1"/>
    <property type="molecule type" value="Genomic_DNA"/>
</dbReference>
<feature type="region of interest" description="Nuclease activity, interacts with RecD and RecA" evidence="15">
    <location>
        <begin position="902"/>
        <end position="1189"/>
    </location>
</feature>
<evidence type="ECO:0000256" key="11">
    <source>
        <dbReference type="ARBA" id="ARBA00023204"/>
    </source>
</evidence>
<dbReference type="Pfam" id="PF12705">
    <property type="entry name" value="PDDEXK_1"/>
    <property type="match status" value="1"/>
</dbReference>
<evidence type="ECO:0000256" key="1">
    <source>
        <dbReference type="ARBA" id="ARBA00022722"/>
    </source>
</evidence>
<comment type="domain">
    <text evidence="15">The N-terminal DNA-binding domain is a ssDNA-dependent ATPase and has ATP-dependent 3'-5' helicase function. This domain interacts with RecC.</text>
</comment>
<feature type="binding site" evidence="16">
    <location>
        <begin position="20"/>
        <end position="27"/>
    </location>
    <ligand>
        <name>ATP</name>
        <dbReference type="ChEBI" id="CHEBI:30616"/>
    </ligand>
</feature>
<dbReference type="Proteomes" id="UP000092952">
    <property type="component" value="Chromosome"/>
</dbReference>
<dbReference type="Gene3D" id="1.10.3170.10">
    <property type="entry name" value="Recbcd, chain B, domain 2"/>
    <property type="match status" value="1"/>
</dbReference>
<dbReference type="GO" id="GO:0003677">
    <property type="term" value="F:DNA binding"/>
    <property type="evidence" value="ECO:0007669"/>
    <property type="project" value="UniProtKB-UniRule"/>
</dbReference>
<evidence type="ECO:0000256" key="10">
    <source>
        <dbReference type="ARBA" id="ARBA00023125"/>
    </source>
</evidence>
<dbReference type="KEGG" id="gbi:PG2T_14840"/>
<dbReference type="OrthoDB" id="9806690at2"/>
<evidence type="ECO:0000256" key="16">
    <source>
        <dbReference type="PROSITE-ProRule" id="PRU00560"/>
    </source>
</evidence>
<evidence type="ECO:0000256" key="12">
    <source>
        <dbReference type="ARBA" id="ARBA00023235"/>
    </source>
</evidence>
<keyword evidence="10 15" id="KW-0238">DNA-binding</keyword>
<evidence type="ECO:0000256" key="14">
    <source>
        <dbReference type="ARBA" id="ARBA00048988"/>
    </source>
</evidence>
<dbReference type="InterPro" id="IPR011604">
    <property type="entry name" value="PDDEXK-like_dom_sf"/>
</dbReference>
<dbReference type="Gene3D" id="3.90.320.10">
    <property type="match status" value="1"/>
</dbReference>
<keyword evidence="2 15" id="KW-0479">Metal-binding</keyword>
<dbReference type="GO" id="GO:0008854">
    <property type="term" value="F:exodeoxyribonuclease V activity"/>
    <property type="evidence" value="ECO:0007669"/>
    <property type="project" value="UniProtKB-EC"/>
</dbReference>
<evidence type="ECO:0000256" key="4">
    <source>
        <dbReference type="ARBA" id="ARBA00022763"/>
    </source>
</evidence>
<dbReference type="NCBIfam" id="TIGR00609">
    <property type="entry name" value="recB"/>
    <property type="match status" value="1"/>
</dbReference>
<evidence type="ECO:0000256" key="7">
    <source>
        <dbReference type="ARBA" id="ARBA00022839"/>
    </source>
</evidence>
<comment type="function">
    <text evidence="15">A helicase/nuclease that prepares dsDNA breaks (DSB) for recombinational DNA repair. Binds to DSBs and unwinds DNA via a highly rapid and processive ATP-dependent bidirectional helicase activity. Unwinds dsDNA until it encounters a Chi (crossover hotspot instigator) sequence from the 3' direction. Cuts ssDNA a few nucleotides 3' to the Chi site. The properties and activities of the enzyme are changed at Chi. The Chi-altered holoenzyme produces a long 3'-ssDNA overhang and facilitates RecA-binding to the ssDNA for homologous DNA recombination and repair. Holoenzyme degrades any linearized DNA that is unable to undergo homologous recombination. In the holoenzyme this subunit contributes ATPase, 3'-5' helicase, exonuclease activity and loads RecA onto ssDNA.</text>
</comment>
<dbReference type="FunCoup" id="A0A1B1YWV7">
    <property type="interactions" value="100"/>
</dbReference>
<keyword evidence="11 15" id="KW-0234">DNA repair</keyword>
<dbReference type="GO" id="GO:0000724">
    <property type="term" value="P:double-strand break repair via homologous recombination"/>
    <property type="evidence" value="ECO:0007669"/>
    <property type="project" value="UniProtKB-UniRule"/>
</dbReference>
<feature type="region of interest" description="DNA-binding and helicase activity, interacts with RecC" evidence="15">
    <location>
        <begin position="1"/>
        <end position="846"/>
    </location>
</feature>
<dbReference type="EC" id="5.6.2.4" evidence="15"/>
<keyword evidence="1 15" id="KW-0540">Nuclease</keyword>
<dbReference type="PANTHER" id="PTHR11070:SF23">
    <property type="entry name" value="RECBCD ENZYME SUBUNIT RECB"/>
    <property type="match status" value="1"/>
</dbReference>
<evidence type="ECO:0000259" key="18">
    <source>
        <dbReference type="PROSITE" id="PS51217"/>
    </source>
</evidence>
<dbReference type="GO" id="GO:0005524">
    <property type="term" value="F:ATP binding"/>
    <property type="evidence" value="ECO:0007669"/>
    <property type="project" value="UniProtKB-UniRule"/>
</dbReference>
<organism evidence="19 20">
    <name type="scientific">Immundisolibacter cernigliae</name>
    <dbReference type="NCBI Taxonomy" id="1810504"/>
    <lineage>
        <taxon>Bacteria</taxon>
        <taxon>Pseudomonadati</taxon>
        <taxon>Pseudomonadota</taxon>
        <taxon>Gammaproteobacteria</taxon>
        <taxon>Immundisolibacterales</taxon>
        <taxon>Immundisolibacteraceae</taxon>
        <taxon>Immundisolibacter</taxon>
    </lineage>
</organism>
<feature type="binding site" evidence="15">
    <location>
        <position position="1080"/>
    </location>
    <ligand>
        <name>Mg(2+)</name>
        <dbReference type="ChEBI" id="CHEBI:18420"/>
    </ligand>
</feature>
<dbReference type="Gene3D" id="1.10.486.10">
    <property type="entry name" value="PCRA, domain 4"/>
    <property type="match status" value="1"/>
</dbReference>
<evidence type="ECO:0000256" key="13">
    <source>
        <dbReference type="ARBA" id="ARBA00034617"/>
    </source>
</evidence>
<evidence type="ECO:0000256" key="15">
    <source>
        <dbReference type="HAMAP-Rule" id="MF_01485"/>
    </source>
</evidence>
<keyword evidence="12 15" id="KW-0413">Isomerase</keyword>
<evidence type="ECO:0000256" key="6">
    <source>
        <dbReference type="ARBA" id="ARBA00022806"/>
    </source>
</evidence>
<comment type="subunit">
    <text evidence="15">Heterotrimer of RecB, RecC and RecD. All subunits contribute to DNA-binding. Interacts with RecA.</text>
</comment>
<dbReference type="GO" id="GO:0016887">
    <property type="term" value="F:ATP hydrolysis activity"/>
    <property type="evidence" value="ECO:0007669"/>
    <property type="project" value="RHEA"/>
</dbReference>
<dbReference type="RefSeq" id="WP_068807236.1">
    <property type="nucleotide sequence ID" value="NZ_CP014671.1"/>
</dbReference>
<proteinExistence type="inferred from homology"/>
<dbReference type="SUPFAM" id="SSF52540">
    <property type="entry name" value="P-loop containing nucleoside triphosphate hydrolases"/>
    <property type="match status" value="1"/>
</dbReference>
<keyword evidence="5 15" id="KW-0378">Hydrolase</keyword>
<dbReference type="InParanoid" id="A0A1B1YWV7"/>
<dbReference type="Pfam" id="PF13361">
    <property type="entry name" value="UvrD_C"/>
    <property type="match status" value="1"/>
</dbReference>
<dbReference type="InterPro" id="IPR004586">
    <property type="entry name" value="RecB"/>
</dbReference>
<evidence type="ECO:0000259" key="17">
    <source>
        <dbReference type="PROSITE" id="PS51198"/>
    </source>
</evidence>
<dbReference type="PROSITE" id="PS51217">
    <property type="entry name" value="UVRD_HELICASE_CTER"/>
    <property type="match status" value="1"/>
</dbReference>
<reference evidence="20" key="1">
    <citation type="submission" date="2016-03" db="EMBL/GenBank/DDBJ databases">
        <title>Complete genome sequence of Solimmundus cernigliae, representing a novel lineage of polycyclic aromatic hydrocarbon degraders within the Gammaproteobacteria.</title>
        <authorList>
            <person name="Singleton D.R."/>
            <person name="Dickey A.N."/>
            <person name="Scholl E.H."/>
            <person name="Wright F.A."/>
            <person name="Aitken M.D."/>
        </authorList>
    </citation>
    <scope>NUCLEOTIDE SEQUENCE [LARGE SCALE GENOMIC DNA]</scope>
    <source>
        <strain evidence="20">TR3.2</strain>
    </source>
</reference>
<feature type="binding site" evidence="15">
    <location>
        <position position="968"/>
    </location>
    <ligand>
        <name>Mg(2+)</name>
        <dbReference type="ChEBI" id="CHEBI:18420"/>
    </ligand>
</feature>
<gene>
    <name evidence="15" type="primary">recB</name>
    <name evidence="19" type="ORF">PG2T_14840</name>
</gene>
<evidence type="ECO:0000256" key="8">
    <source>
        <dbReference type="ARBA" id="ARBA00022840"/>
    </source>
</evidence>
<dbReference type="InterPro" id="IPR014016">
    <property type="entry name" value="UvrD-like_ATP-bd"/>
</dbReference>
<dbReference type="AlphaFoldDB" id="A0A1B1YWV7"/>
<comment type="catalytic activity">
    <reaction evidence="15">
        <text>Exonucleolytic cleavage (in the presence of ATP) in either 5'- to 3'- or 3'- to 5'-direction to yield 5'-phosphooligonucleotides.</text>
        <dbReference type="EC" id="3.1.11.5"/>
    </reaction>
</comment>
<comment type="similarity">
    <text evidence="15">Belongs to the helicase family. UvrD subfamily.</text>
</comment>
<evidence type="ECO:0000256" key="5">
    <source>
        <dbReference type="ARBA" id="ARBA00022801"/>
    </source>
</evidence>
<keyword evidence="8 15" id="KW-0067">ATP-binding</keyword>
<evidence type="ECO:0000313" key="20">
    <source>
        <dbReference type="Proteomes" id="UP000092952"/>
    </source>
</evidence>
<comment type="domain">
    <text evidence="15">The C-terminal domain has nuclease activity and interacts with RecD. It interacts with RecA, facilitating its loading onto ssDNA.</text>
</comment>
<evidence type="ECO:0000313" key="19">
    <source>
        <dbReference type="EMBL" id="ANX05335.1"/>
    </source>
</evidence>
<dbReference type="EC" id="3.1.11.5" evidence="15"/>
<accession>A0A1B1YWV7</accession>
<dbReference type="GO" id="GO:0043138">
    <property type="term" value="F:3'-5' DNA helicase activity"/>
    <property type="evidence" value="ECO:0007669"/>
    <property type="project" value="UniProtKB-UniRule"/>
</dbReference>
<keyword evidence="20" id="KW-1185">Reference proteome</keyword>
<dbReference type="InterPro" id="IPR000212">
    <property type="entry name" value="DNA_helicase_UvrD/REP"/>
</dbReference>
<dbReference type="GO" id="GO:0005829">
    <property type="term" value="C:cytosol"/>
    <property type="evidence" value="ECO:0007669"/>
    <property type="project" value="TreeGrafter"/>
</dbReference>
<comment type="catalytic activity">
    <reaction evidence="13 15">
        <text>Couples ATP hydrolysis with the unwinding of duplex DNA by translocating in the 3'-5' direction.</text>
        <dbReference type="EC" id="5.6.2.4"/>
    </reaction>
</comment>
<feature type="domain" description="UvrD-like helicase C-terminal" evidence="18">
    <location>
        <begin position="486"/>
        <end position="752"/>
    </location>
</feature>
<dbReference type="SUPFAM" id="SSF52980">
    <property type="entry name" value="Restriction endonuclease-like"/>
    <property type="match status" value="1"/>
</dbReference>
<keyword evidence="4 15" id="KW-0227">DNA damage</keyword>
<feature type="active site" description="For nuclease activity" evidence="15">
    <location>
        <position position="1093"/>
    </location>
</feature>
<protein>
    <recommendedName>
        <fullName evidence="15">RecBCD enzyme subunit RecB</fullName>
        <ecNumber evidence="15">3.1.11.5</ecNumber>
        <ecNumber evidence="15">5.6.2.4</ecNumber>
    </recommendedName>
    <alternativeName>
        <fullName evidence="15">DNA 3'-5' helicase subunit RecB</fullName>
    </alternativeName>
    <alternativeName>
        <fullName evidence="15">Exonuclease V subunit RecB</fullName>
        <shortName evidence="15">ExoV subunit RecB</shortName>
    </alternativeName>
    <alternativeName>
        <fullName evidence="15">Helicase/nuclease RecBCD subunit RecB</fullName>
    </alternativeName>
</protein>
<evidence type="ECO:0000256" key="9">
    <source>
        <dbReference type="ARBA" id="ARBA00022842"/>
    </source>
</evidence>
<dbReference type="InterPro" id="IPR027417">
    <property type="entry name" value="P-loop_NTPase"/>
</dbReference>
<dbReference type="InterPro" id="IPR011335">
    <property type="entry name" value="Restrct_endonuc-II-like"/>
</dbReference>
<keyword evidence="6 15" id="KW-0347">Helicase</keyword>
<keyword evidence="3 15" id="KW-0547">Nucleotide-binding</keyword>
<sequence length="1189" mass="126688">MSTPLDPLTLPLAGRHLIEASAGTGKTWTIAALYLRQLLQNRREPGQMLVVTFTEAAAAELRERIAARLLEARDALAGLPAADDFLASLVGSLSDHAAARAHLDDALLRLDELAVHTIHGFCGRVLADHAFSAGSRFEADIETDIRPLTAEILGDFWRRRCAAAGAVALDVLYGLWPQGPQSLAKALRNLAGRPGLRLLPPASAVDPAARQAELDAAAQAFAAAWPGGRDEVLARLPEHAGLSRSDKSGYKPDALEALFQEIDAWAAPPQGLPPAGIRRLSPAALDAALTATARKKGIAAPTHPLLDAAAAVAVAAEALTQALQVHTVHAALAYLRAQSESRLVERGRRGFDSLLQELAAALDGPGGPALAGTLAGRYPVVMIDEFQDTDPLQYGLFDRMHRAAADGFGLYLIGDPKQAIYQFRGADVFAYLAARNGVPPAQRHTLTTNQRSTGRLVTAVNALFGRHRRPFVLDAPGQEIDFYEVAAAGRTEKKPLRVDGEALPACEVWWLAREEKSKSISKESAGEQALAATAARVAQLLALGAEGRARVGEDALAGRHIGILVNTNRQAAAAQAALRRVGVDSVCLREDSVYESAEAAALERILDAALDPAASGALRAALATPLLGATAADIAALDGDEAAWESWVILFQSARRRWLTAGPLPMLLGLMQEAGIIGRLHASPDGARALTNLMHLGELLQAQAASRPGLDAQLRFLRDAIAGAGGAAENQQLRLESDANLVQIVTVHKAKGLEWEIVFLPFAGDEKKPDLAGPFEFHDPVDLAFTADLARSGAHAELARKEALAERVRLLYVALTRARQHCVLPFGVINLAEQGALGWLLYGGQDLKELDETAARAPWRALETASDGALVLTDPPAAAQHPAVGAPQSGQASSFAGRIDSRWRVTSYSALAAGAVGADRPDYDAVDAGTPAEPQAALAVVPDAPAERGGPPPIARFPRGAAAGTSLHGLFEALDFPHAHGPALAEAVAQSLARAGYPPLWQPTLERLVADVLDTPLDGQALRLRDIPRAQRRDELEFYFPLARIEAATLNRLLEATALAAEAAALRFDAVEGVLKGYIDLVFEHAGRFYLADYKSNWLGPTAADYAPEALRAAMAEHRYDLQYLVYTVALHRYLRLRLPDYDYERHFGGVYYLFLRGMAPGQGGAGIYFDRPPASLVRALEAALCGGA</sequence>
<dbReference type="Pfam" id="PF00580">
    <property type="entry name" value="UvrD-helicase"/>
    <property type="match status" value="1"/>
</dbReference>
<comment type="catalytic activity">
    <reaction evidence="14 15">
        <text>ATP + H2O = ADP + phosphate + H(+)</text>
        <dbReference type="Rhea" id="RHEA:13065"/>
        <dbReference type="ChEBI" id="CHEBI:15377"/>
        <dbReference type="ChEBI" id="CHEBI:15378"/>
        <dbReference type="ChEBI" id="CHEBI:30616"/>
        <dbReference type="ChEBI" id="CHEBI:43474"/>
        <dbReference type="ChEBI" id="CHEBI:456216"/>
        <dbReference type="EC" id="5.6.2.4"/>
    </reaction>
</comment>
<dbReference type="InterPro" id="IPR014017">
    <property type="entry name" value="DNA_helicase_UvrD-like_C"/>
</dbReference>
<feature type="binding site" evidence="15">
    <location>
        <position position="1093"/>
    </location>
    <ligand>
        <name>Mg(2+)</name>
        <dbReference type="ChEBI" id="CHEBI:18420"/>
    </ligand>
</feature>
<dbReference type="InterPro" id="IPR038726">
    <property type="entry name" value="PDDEXK_AddAB-type"/>
</dbReference>
<dbReference type="STRING" id="1810504.PG2T_14840"/>
<keyword evidence="9 15" id="KW-0460">Magnesium</keyword>
<name>A0A1B1YWV7_9GAMM</name>
<comment type="cofactor">
    <cofactor evidence="15">
        <name>Mg(2+)</name>
        <dbReference type="ChEBI" id="CHEBI:18420"/>
    </cofactor>
    <text evidence="15">Binds 1 Mg(2+) ion per subunit.</text>
</comment>
<evidence type="ECO:0000256" key="3">
    <source>
        <dbReference type="ARBA" id="ARBA00022741"/>
    </source>
</evidence>
<dbReference type="PANTHER" id="PTHR11070">
    <property type="entry name" value="UVRD / RECB / PCRA DNA HELICASE FAMILY MEMBER"/>
    <property type="match status" value="1"/>
</dbReference>
<dbReference type="GO" id="GO:0000287">
    <property type="term" value="F:magnesium ion binding"/>
    <property type="evidence" value="ECO:0007669"/>
    <property type="project" value="UniProtKB-UniRule"/>
</dbReference>
<dbReference type="CDD" id="cd22352">
    <property type="entry name" value="RecB_C-like"/>
    <property type="match status" value="1"/>
</dbReference>
<evidence type="ECO:0000256" key="2">
    <source>
        <dbReference type="ARBA" id="ARBA00022723"/>
    </source>
</evidence>
<dbReference type="HAMAP" id="MF_01485">
    <property type="entry name" value="RecB"/>
    <property type="match status" value="1"/>
</dbReference>
<feature type="domain" description="UvrD-like helicase ATP-binding" evidence="17">
    <location>
        <begin position="1"/>
        <end position="453"/>
    </location>
</feature>